<evidence type="ECO:0000256" key="1">
    <source>
        <dbReference type="ARBA" id="ARBA00004196"/>
    </source>
</evidence>
<dbReference type="GO" id="GO:0030313">
    <property type="term" value="C:cell envelope"/>
    <property type="evidence" value="ECO:0007669"/>
    <property type="project" value="UniProtKB-SubCell"/>
</dbReference>
<dbReference type="GO" id="GO:0015036">
    <property type="term" value="F:disulfide oxidoreductase activity"/>
    <property type="evidence" value="ECO:0007669"/>
    <property type="project" value="UniProtKB-ARBA"/>
</dbReference>
<keyword evidence="3" id="KW-0676">Redox-active center</keyword>
<keyword evidence="4" id="KW-0472">Membrane</keyword>
<evidence type="ECO:0000313" key="9">
    <source>
        <dbReference type="Proteomes" id="UP000619512"/>
    </source>
</evidence>
<evidence type="ECO:0000313" key="8">
    <source>
        <dbReference type="Proteomes" id="UP000294359"/>
    </source>
</evidence>
<evidence type="ECO:0000256" key="4">
    <source>
        <dbReference type="SAM" id="Phobius"/>
    </source>
</evidence>
<reference evidence="7 8" key="2">
    <citation type="submission" date="2019-03" db="EMBL/GenBank/DDBJ databases">
        <title>Draft Genome Sequences of Six Type Strains of the Genus Massilia.</title>
        <authorList>
            <person name="Miess H."/>
            <person name="Frediansyhah A."/>
            <person name="Gross H."/>
        </authorList>
    </citation>
    <scope>NUCLEOTIDE SEQUENCE [LARGE SCALE GENOMIC DNA]</scope>
    <source>
        <strain evidence="7 8">DSM 17505</strain>
    </source>
</reference>
<feature type="transmembrane region" description="Helical" evidence="4">
    <location>
        <begin position="44"/>
        <end position="62"/>
    </location>
</feature>
<dbReference type="RefSeq" id="WP_134384833.1">
    <property type="nucleotide sequence ID" value="NZ_BMWW01000001.1"/>
</dbReference>
<evidence type="ECO:0000313" key="7">
    <source>
        <dbReference type="EMBL" id="QBQ36553.1"/>
    </source>
</evidence>
<accession>A0A4P7BED9</accession>
<keyword evidence="4" id="KW-0812">Transmembrane</keyword>
<organism evidence="6 9">
    <name type="scientific">Pseudoduganella plicata</name>
    <dbReference type="NCBI Taxonomy" id="321984"/>
    <lineage>
        <taxon>Bacteria</taxon>
        <taxon>Pseudomonadati</taxon>
        <taxon>Pseudomonadota</taxon>
        <taxon>Betaproteobacteria</taxon>
        <taxon>Burkholderiales</taxon>
        <taxon>Oxalobacteraceae</taxon>
        <taxon>Telluria group</taxon>
        <taxon>Pseudoduganella</taxon>
    </lineage>
</organism>
<keyword evidence="4" id="KW-1133">Transmembrane helix</keyword>
<dbReference type="AlphaFoldDB" id="A0A4P7BED9"/>
<dbReference type="InterPro" id="IPR036249">
    <property type="entry name" value="Thioredoxin-like_sf"/>
</dbReference>
<dbReference type="InterPro" id="IPR017937">
    <property type="entry name" value="Thioredoxin_CS"/>
</dbReference>
<evidence type="ECO:0000256" key="2">
    <source>
        <dbReference type="ARBA" id="ARBA00022748"/>
    </source>
</evidence>
<evidence type="ECO:0000259" key="5">
    <source>
        <dbReference type="PROSITE" id="PS51352"/>
    </source>
</evidence>
<dbReference type="GO" id="GO:0005886">
    <property type="term" value="C:plasma membrane"/>
    <property type="evidence" value="ECO:0007669"/>
    <property type="project" value="InterPro"/>
</dbReference>
<feature type="transmembrane region" description="Helical" evidence="4">
    <location>
        <begin position="6"/>
        <end position="32"/>
    </location>
</feature>
<dbReference type="PANTHER" id="PTHR42852:SF18">
    <property type="entry name" value="CHROMOSOME UNDETERMINED SCAFFOLD_47, WHOLE GENOME SHOTGUN SEQUENCE"/>
    <property type="match status" value="1"/>
</dbReference>
<dbReference type="PROSITE" id="PS00194">
    <property type="entry name" value="THIOREDOXIN_1"/>
    <property type="match status" value="1"/>
</dbReference>
<dbReference type="EMBL" id="CP038026">
    <property type="protein sequence ID" value="QBQ36553.1"/>
    <property type="molecule type" value="Genomic_DNA"/>
</dbReference>
<name>A0A4P7BED9_9BURK</name>
<dbReference type="Proteomes" id="UP000619512">
    <property type="component" value="Unassembled WGS sequence"/>
</dbReference>
<feature type="transmembrane region" description="Helical" evidence="4">
    <location>
        <begin position="82"/>
        <end position="99"/>
    </location>
</feature>
<dbReference type="OrthoDB" id="9811352at2"/>
<dbReference type="GO" id="GO:0008961">
    <property type="term" value="F:phosphatidylglycerol-prolipoprotein diacylglyceryl transferase activity"/>
    <property type="evidence" value="ECO:0007669"/>
    <property type="project" value="InterPro"/>
</dbReference>
<feature type="domain" description="Thioredoxin" evidence="5">
    <location>
        <begin position="131"/>
        <end position="268"/>
    </location>
</feature>
<sequence length="270" mass="29553">MDSIQLGPIVIPAYALLALAGLGTANAAGAWFRRFRGVDPGAAFWKMTVAGFVVARLVFVLRNADLYVDSPLSAFNFRDGGFATWAGWFAALVVGMVSVRTNVPLRRPLLVATLAGAAVWFGGTMFNRALAPQLQPLPSMDVRRLDGAVVALDRFRGRPLVVNLWATWCGPCRREMPALKAAQHAHPGVTFVFVNQGESEQEVQRFLSGQRLELRNVVLDPARELGTRTHSPGYPTTLFYDAAGTLRFRHVGELSQAAVREHIAALSERR</sequence>
<feature type="transmembrane region" description="Helical" evidence="4">
    <location>
        <begin position="111"/>
        <end position="130"/>
    </location>
</feature>
<dbReference type="Proteomes" id="UP000294359">
    <property type="component" value="Chromosome"/>
</dbReference>
<protein>
    <submittedName>
        <fullName evidence="6">Thiol:disulfide interchange protein</fullName>
    </submittedName>
    <submittedName>
        <fullName evidence="7">TlpA family protein disulfide reductase</fullName>
    </submittedName>
</protein>
<proteinExistence type="predicted"/>
<dbReference type="Pfam" id="PF01790">
    <property type="entry name" value="LGT"/>
    <property type="match status" value="1"/>
</dbReference>
<keyword evidence="2" id="KW-0201">Cytochrome c-type biogenesis</keyword>
<dbReference type="PROSITE" id="PS51352">
    <property type="entry name" value="THIOREDOXIN_2"/>
    <property type="match status" value="1"/>
</dbReference>
<dbReference type="InterPro" id="IPR050553">
    <property type="entry name" value="Thioredoxin_ResA/DsbE_sf"/>
</dbReference>
<dbReference type="Pfam" id="PF08534">
    <property type="entry name" value="Redoxin"/>
    <property type="match status" value="1"/>
</dbReference>
<dbReference type="CDD" id="cd02966">
    <property type="entry name" value="TlpA_like_family"/>
    <property type="match status" value="1"/>
</dbReference>
<dbReference type="Gene3D" id="3.40.30.10">
    <property type="entry name" value="Glutaredoxin"/>
    <property type="match status" value="1"/>
</dbReference>
<gene>
    <name evidence="7" type="ORF">E1742_10565</name>
    <name evidence="6" type="ORF">GCM10007388_03560</name>
</gene>
<comment type="subcellular location">
    <subcellularLocation>
        <location evidence="1">Cell envelope</location>
    </subcellularLocation>
</comment>
<reference evidence="6" key="3">
    <citation type="submission" date="2022-12" db="EMBL/GenBank/DDBJ databases">
        <authorList>
            <person name="Sun Q."/>
            <person name="Kim S."/>
        </authorList>
    </citation>
    <scope>NUCLEOTIDE SEQUENCE</scope>
    <source>
        <strain evidence="6">KCTC 12344</strain>
    </source>
</reference>
<dbReference type="PANTHER" id="PTHR42852">
    <property type="entry name" value="THIOL:DISULFIDE INTERCHANGE PROTEIN DSBE"/>
    <property type="match status" value="1"/>
</dbReference>
<dbReference type="InterPro" id="IPR001640">
    <property type="entry name" value="Lgt"/>
</dbReference>
<dbReference type="InterPro" id="IPR013766">
    <property type="entry name" value="Thioredoxin_domain"/>
</dbReference>
<evidence type="ECO:0000256" key="3">
    <source>
        <dbReference type="ARBA" id="ARBA00023284"/>
    </source>
</evidence>
<dbReference type="EMBL" id="BMWW01000001">
    <property type="protein sequence ID" value="GGY74435.1"/>
    <property type="molecule type" value="Genomic_DNA"/>
</dbReference>
<dbReference type="InterPro" id="IPR013740">
    <property type="entry name" value="Redoxin"/>
</dbReference>
<reference evidence="6" key="1">
    <citation type="journal article" date="2014" name="Int. J. Syst. Evol. Microbiol.">
        <title>Complete genome sequence of Corynebacterium casei LMG S-19264T (=DSM 44701T), isolated from a smear-ripened cheese.</title>
        <authorList>
            <consortium name="US DOE Joint Genome Institute (JGI-PGF)"/>
            <person name="Walter F."/>
            <person name="Albersmeier A."/>
            <person name="Kalinowski J."/>
            <person name="Ruckert C."/>
        </authorList>
    </citation>
    <scope>NUCLEOTIDE SEQUENCE</scope>
    <source>
        <strain evidence="6">KCTC 12344</strain>
    </source>
</reference>
<evidence type="ECO:0000313" key="6">
    <source>
        <dbReference type="EMBL" id="GGY74435.1"/>
    </source>
</evidence>
<keyword evidence="8" id="KW-1185">Reference proteome</keyword>
<dbReference type="GO" id="GO:0042158">
    <property type="term" value="P:lipoprotein biosynthetic process"/>
    <property type="evidence" value="ECO:0007669"/>
    <property type="project" value="InterPro"/>
</dbReference>
<dbReference type="GO" id="GO:0017004">
    <property type="term" value="P:cytochrome complex assembly"/>
    <property type="evidence" value="ECO:0007669"/>
    <property type="project" value="UniProtKB-KW"/>
</dbReference>
<dbReference type="SUPFAM" id="SSF52833">
    <property type="entry name" value="Thioredoxin-like"/>
    <property type="match status" value="1"/>
</dbReference>